<organism evidence="1 2">
    <name type="scientific">Alysiella filiformis DSM 16848</name>
    <dbReference type="NCBI Taxonomy" id="1120981"/>
    <lineage>
        <taxon>Bacteria</taxon>
        <taxon>Pseudomonadati</taxon>
        <taxon>Pseudomonadota</taxon>
        <taxon>Betaproteobacteria</taxon>
        <taxon>Neisseriales</taxon>
        <taxon>Neisseriaceae</taxon>
        <taxon>Alysiella</taxon>
    </lineage>
</organism>
<protein>
    <submittedName>
        <fullName evidence="1">Uncharacterized protein</fullName>
    </submittedName>
</protein>
<sequence length="71" mass="8011">MLIEISTLPPAIQEQILSVKQGEIVQFIHHGKLIGSFKRPSEDSLMAAAGLLKDYGIDGLEYERQIRSEWD</sequence>
<evidence type="ECO:0000313" key="1">
    <source>
        <dbReference type="EMBL" id="SOD66452.1"/>
    </source>
</evidence>
<name>A0A286E6C0_9NEIS</name>
<evidence type="ECO:0000313" key="2">
    <source>
        <dbReference type="Proteomes" id="UP000219669"/>
    </source>
</evidence>
<dbReference type="RefSeq" id="WP_097113699.1">
    <property type="nucleotide sequence ID" value="NZ_CP083931.1"/>
</dbReference>
<proteinExistence type="predicted"/>
<dbReference type="AlphaFoldDB" id="A0A286E6C0"/>
<dbReference type="EMBL" id="OCNF01000004">
    <property type="protein sequence ID" value="SOD66452.1"/>
    <property type="molecule type" value="Genomic_DNA"/>
</dbReference>
<accession>A0A286E6C0</accession>
<keyword evidence="2" id="KW-1185">Reference proteome</keyword>
<dbReference type="Proteomes" id="UP000219669">
    <property type="component" value="Unassembled WGS sequence"/>
</dbReference>
<dbReference type="OrthoDB" id="5772152at2"/>
<reference evidence="1 2" key="1">
    <citation type="submission" date="2017-09" db="EMBL/GenBank/DDBJ databases">
        <authorList>
            <person name="Ehlers B."/>
            <person name="Leendertz F.H."/>
        </authorList>
    </citation>
    <scope>NUCLEOTIDE SEQUENCE [LARGE SCALE GENOMIC DNA]</scope>
    <source>
        <strain evidence="1 2">DSM 16848</strain>
    </source>
</reference>
<gene>
    <name evidence="1" type="ORF">SAMN02746062_00612</name>
</gene>